<evidence type="ECO:0000313" key="10">
    <source>
        <dbReference type="Proteomes" id="UP000193144"/>
    </source>
</evidence>
<evidence type="ECO:0000256" key="7">
    <source>
        <dbReference type="SAM" id="Phobius"/>
    </source>
</evidence>
<dbReference type="Gene3D" id="1.20.1250.20">
    <property type="entry name" value="MFS general substrate transporter like domains"/>
    <property type="match status" value="1"/>
</dbReference>
<dbReference type="GO" id="GO:0005886">
    <property type="term" value="C:plasma membrane"/>
    <property type="evidence" value="ECO:0007669"/>
    <property type="project" value="TreeGrafter"/>
</dbReference>
<accession>A0A1Y2A3A7</accession>
<feature type="transmembrane region" description="Helical" evidence="7">
    <location>
        <begin position="163"/>
        <end position="186"/>
    </location>
</feature>
<dbReference type="EMBL" id="MCFA01000015">
    <property type="protein sequence ID" value="ORY16988.1"/>
    <property type="molecule type" value="Genomic_DNA"/>
</dbReference>
<protein>
    <submittedName>
        <fullName evidence="9">Major facilitator superfamily</fullName>
    </submittedName>
</protein>
<dbReference type="STRING" id="1231657.A0A1Y2A3A7"/>
<feature type="transmembrane region" description="Helical" evidence="7">
    <location>
        <begin position="120"/>
        <end position="143"/>
    </location>
</feature>
<dbReference type="OrthoDB" id="10021397at2759"/>
<comment type="subcellular location">
    <subcellularLocation>
        <location evidence="1">Membrane</location>
        <topology evidence="1">Multi-pass membrane protein</topology>
    </subcellularLocation>
</comment>
<evidence type="ECO:0000256" key="3">
    <source>
        <dbReference type="ARBA" id="ARBA00022448"/>
    </source>
</evidence>
<comment type="caution">
    <text evidence="9">The sequence shown here is derived from an EMBL/GenBank/DDBJ whole genome shotgun (WGS) entry which is preliminary data.</text>
</comment>
<evidence type="ECO:0000259" key="8">
    <source>
        <dbReference type="PROSITE" id="PS50850"/>
    </source>
</evidence>
<feature type="transmembrane region" description="Helical" evidence="7">
    <location>
        <begin position="258"/>
        <end position="277"/>
    </location>
</feature>
<dbReference type="InterPro" id="IPR011701">
    <property type="entry name" value="MFS"/>
</dbReference>
<proteinExistence type="inferred from homology"/>
<evidence type="ECO:0000256" key="4">
    <source>
        <dbReference type="ARBA" id="ARBA00022692"/>
    </source>
</evidence>
<evidence type="ECO:0000313" key="9">
    <source>
        <dbReference type="EMBL" id="ORY16988.1"/>
    </source>
</evidence>
<keyword evidence="6 7" id="KW-0472">Membrane</keyword>
<gene>
    <name evidence="9" type="ORF">BCR34DRAFT_597374</name>
</gene>
<feature type="domain" description="Major facilitator superfamily (MFS) profile" evidence="8">
    <location>
        <begin position="1"/>
        <end position="330"/>
    </location>
</feature>
<keyword evidence="5 7" id="KW-1133">Transmembrane helix</keyword>
<dbReference type="Gene3D" id="1.20.1720.10">
    <property type="entry name" value="Multidrug resistance protein D"/>
    <property type="match status" value="1"/>
</dbReference>
<feature type="transmembrane region" description="Helical" evidence="7">
    <location>
        <begin position="50"/>
        <end position="70"/>
    </location>
</feature>
<evidence type="ECO:0000256" key="6">
    <source>
        <dbReference type="ARBA" id="ARBA00023136"/>
    </source>
</evidence>
<feature type="transmembrane region" description="Helical" evidence="7">
    <location>
        <begin position="90"/>
        <end position="108"/>
    </location>
</feature>
<dbReference type="Pfam" id="PF07690">
    <property type="entry name" value="MFS_1"/>
    <property type="match status" value="1"/>
</dbReference>
<comment type="similarity">
    <text evidence="2">Belongs to the major facilitator superfamily. TCR/Tet family.</text>
</comment>
<evidence type="ECO:0000256" key="5">
    <source>
        <dbReference type="ARBA" id="ARBA00022989"/>
    </source>
</evidence>
<keyword evidence="4 7" id="KW-0812">Transmembrane</keyword>
<dbReference type="SUPFAM" id="SSF103473">
    <property type="entry name" value="MFS general substrate transporter"/>
    <property type="match status" value="1"/>
</dbReference>
<feature type="transmembrane region" description="Helical" evidence="7">
    <location>
        <begin position="226"/>
        <end position="246"/>
    </location>
</feature>
<reference evidence="9 10" key="1">
    <citation type="submission" date="2016-07" db="EMBL/GenBank/DDBJ databases">
        <title>Pervasive Adenine N6-methylation of Active Genes in Fungi.</title>
        <authorList>
            <consortium name="DOE Joint Genome Institute"/>
            <person name="Mondo S.J."/>
            <person name="Dannebaum R.O."/>
            <person name="Kuo R.C."/>
            <person name="Labutti K."/>
            <person name="Haridas S."/>
            <person name="Kuo A."/>
            <person name="Salamov A."/>
            <person name="Ahrendt S.R."/>
            <person name="Lipzen A."/>
            <person name="Sullivan W."/>
            <person name="Andreopoulos W.B."/>
            <person name="Clum A."/>
            <person name="Lindquist E."/>
            <person name="Daum C."/>
            <person name="Ramamoorthy G.K."/>
            <person name="Gryganskyi A."/>
            <person name="Culley D."/>
            <person name="Magnuson J.K."/>
            <person name="James T.Y."/>
            <person name="O'Malley M.A."/>
            <person name="Stajich J.E."/>
            <person name="Spatafora J.W."/>
            <person name="Visel A."/>
            <person name="Grigoriev I.V."/>
        </authorList>
    </citation>
    <scope>NUCLEOTIDE SEQUENCE [LARGE SCALE GENOMIC DNA]</scope>
    <source>
        <strain evidence="9 10">CBS 115471</strain>
    </source>
</reference>
<feature type="transmembrane region" description="Helical" evidence="7">
    <location>
        <begin position="15"/>
        <end position="38"/>
    </location>
</feature>
<feature type="transmembrane region" description="Helical" evidence="7">
    <location>
        <begin position="289"/>
        <end position="309"/>
    </location>
</feature>
<sequence>MNMVSTLTNERERPMYLGFVGLTWGVGTILGPIIGGAFTDSSATWRRSFYINLCIGGLAAPFYLFLLPTAQPIGSHDRSIISRIKDLDSAGTIISTGAISSLVMAVSFPGGVYDWSSGQIIGLFVVTGVLWLAFVLQQRLSILTTPKNRLFPTMLLGSWEMEILFAQMALAQVIVTVPIYFIPLYFQFAKDISAFQSGVQLLPFILVLVFAVMLNGTLMAKVGYYMPWYLVGSMLALVGSVLLYTLDLDTSRAQIYGYSILAAFGVGLFSQAGFPVAQVKAAPEHLSQVVAFIGIGQVGGITLALTTALPTGSTTVRTFQSLPVTCSGRK</sequence>
<dbReference type="GO" id="GO:0022857">
    <property type="term" value="F:transmembrane transporter activity"/>
    <property type="evidence" value="ECO:0007669"/>
    <property type="project" value="InterPro"/>
</dbReference>
<dbReference type="AlphaFoldDB" id="A0A1Y2A3A7"/>
<dbReference type="InterPro" id="IPR036259">
    <property type="entry name" value="MFS_trans_sf"/>
</dbReference>
<evidence type="ECO:0000256" key="2">
    <source>
        <dbReference type="ARBA" id="ARBA00007520"/>
    </source>
</evidence>
<dbReference type="PANTHER" id="PTHR23501">
    <property type="entry name" value="MAJOR FACILITATOR SUPERFAMILY"/>
    <property type="match status" value="1"/>
</dbReference>
<organism evidence="9 10">
    <name type="scientific">Clohesyomyces aquaticus</name>
    <dbReference type="NCBI Taxonomy" id="1231657"/>
    <lineage>
        <taxon>Eukaryota</taxon>
        <taxon>Fungi</taxon>
        <taxon>Dikarya</taxon>
        <taxon>Ascomycota</taxon>
        <taxon>Pezizomycotina</taxon>
        <taxon>Dothideomycetes</taxon>
        <taxon>Pleosporomycetidae</taxon>
        <taxon>Pleosporales</taxon>
        <taxon>Lindgomycetaceae</taxon>
        <taxon>Clohesyomyces</taxon>
    </lineage>
</organism>
<dbReference type="Proteomes" id="UP000193144">
    <property type="component" value="Unassembled WGS sequence"/>
</dbReference>
<name>A0A1Y2A3A7_9PLEO</name>
<evidence type="ECO:0000256" key="1">
    <source>
        <dbReference type="ARBA" id="ARBA00004141"/>
    </source>
</evidence>
<dbReference type="InterPro" id="IPR020846">
    <property type="entry name" value="MFS_dom"/>
</dbReference>
<keyword evidence="3" id="KW-0813">Transport</keyword>
<dbReference type="PROSITE" id="PS50850">
    <property type="entry name" value="MFS"/>
    <property type="match status" value="1"/>
</dbReference>
<feature type="transmembrane region" description="Helical" evidence="7">
    <location>
        <begin position="198"/>
        <end position="220"/>
    </location>
</feature>
<dbReference type="PANTHER" id="PTHR23501:SF12">
    <property type="entry name" value="MAJOR FACILITATOR SUPERFAMILY (MFS) PROFILE DOMAIN-CONTAINING PROTEIN-RELATED"/>
    <property type="match status" value="1"/>
</dbReference>
<keyword evidence="10" id="KW-1185">Reference proteome</keyword>